<keyword evidence="3" id="KW-0963">Cytoplasm</keyword>
<dbReference type="Pfam" id="PF06705">
    <property type="entry name" value="SF-assemblin"/>
    <property type="match status" value="1"/>
</dbReference>
<gene>
    <name evidence="8" type="ORF">DUNSADRAFT_13194</name>
</gene>
<keyword evidence="9" id="KW-1185">Reference proteome</keyword>
<keyword evidence="4" id="KW-0493">Microtubule</keyword>
<dbReference type="PANTHER" id="PTHR40412:SF1">
    <property type="entry name" value="SF-ASSEMBLIN"/>
    <property type="match status" value="1"/>
</dbReference>
<evidence type="ECO:0000313" key="8">
    <source>
        <dbReference type="EMBL" id="KAF5831378.1"/>
    </source>
</evidence>
<dbReference type="EMBL" id="MU069953">
    <property type="protein sequence ID" value="KAF5831378.1"/>
    <property type="molecule type" value="Genomic_DNA"/>
</dbReference>
<evidence type="ECO:0000256" key="6">
    <source>
        <dbReference type="ARBA" id="ARBA00023212"/>
    </source>
</evidence>
<keyword evidence="6" id="KW-0206">Cytoskeleton</keyword>
<comment type="caution">
    <text evidence="8">The sequence shown here is derived from an EMBL/GenBank/DDBJ whole genome shotgun (WGS) entry which is preliminary data.</text>
</comment>
<protein>
    <submittedName>
        <fullName evidence="8">SF-assemblin</fullName>
    </submittedName>
</protein>
<name>A0ABQ7G9V0_DUNSA</name>
<evidence type="ECO:0000256" key="5">
    <source>
        <dbReference type="ARBA" id="ARBA00023054"/>
    </source>
</evidence>
<dbReference type="PANTHER" id="PTHR40412">
    <property type="entry name" value="SF-ASSEMBLIN"/>
    <property type="match status" value="1"/>
</dbReference>
<proteinExistence type="inferred from homology"/>
<evidence type="ECO:0000256" key="1">
    <source>
        <dbReference type="ARBA" id="ARBA00004245"/>
    </source>
</evidence>
<accession>A0ABQ7G9V0</accession>
<keyword evidence="5" id="KW-0175">Coiled coil</keyword>
<comment type="subcellular location">
    <subcellularLocation>
        <location evidence="1">Cytoplasm</location>
        <location evidence="1">Cytoskeleton</location>
    </subcellularLocation>
</comment>
<evidence type="ECO:0000256" key="2">
    <source>
        <dbReference type="ARBA" id="ARBA00005678"/>
    </source>
</evidence>
<dbReference type="InterPro" id="IPR008374">
    <property type="entry name" value="SF_assemblin/giardin_b"/>
</dbReference>
<dbReference type="PRINTS" id="PR01799">
    <property type="entry name" value="SFASSEMBLIN"/>
</dbReference>
<organism evidence="8 9">
    <name type="scientific">Dunaliella salina</name>
    <name type="common">Green alga</name>
    <name type="synonym">Protococcus salinus</name>
    <dbReference type="NCBI Taxonomy" id="3046"/>
    <lineage>
        <taxon>Eukaryota</taxon>
        <taxon>Viridiplantae</taxon>
        <taxon>Chlorophyta</taxon>
        <taxon>core chlorophytes</taxon>
        <taxon>Chlorophyceae</taxon>
        <taxon>CS clade</taxon>
        <taxon>Chlamydomonadales</taxon>
        <taxon>Dunaliellaceae</taxon>
        <taxon>Dunaliella</taxon>
    </lineage>
</organism>
<reference evidence="8" key="1">
    <citation type="submission" date="2017-08" db="EMBL/GenBank/DDBJ databases">
        <authorList>
            <person name="Polle J.E."/>
            <person name="Barry K."/>
            <person name="Cushman J."/>
            <person name="Schmutz J."/>
            <person name="Tran D."/>
            <person name="Hathwaick L.T."/>
            <person name="Yim W.C."/>
            <person name="Jenkins J."/>
            <person name="Mckie-Krisberg Z.M."/>
            <person name="Prochnik S."/>
            <person name="Lindquist E."/>
            <person name="Dockter R.B."/>
            <person name="Adam C."/>
            <person name="Molina H."/>
            <person name="Bunkerborg J."/>
            <person name="Jin E."/>
            <person name="Buchheim M."/>
            <person name="Magnuson J."/>
        </authorList>
    </citation>
    <scope>NUCLEOTIDE SEQUENCE</scope>
    <source>
        <strain evidence="8">CCAP 19/18</strain>
    </source>
</reference>
<sequence>MATSGMVSPTSGRPYSPMRSSVLTTTGSAIKLEHVSEKFAGLWTDLEQEKQARRIAEATRMQLFQESVLRLEKSMEAEVKRRAESDKQLQAHFEGELRVLHERSACQVAEMHNSLKSAIDSFSSRVQDLHAVIREERDQRRNDIEHLATSLVGKVNECVAALDEERTIRMQEQAMALKRFGEDISGVNHRVDTEKAQREADLSGLRVEIHDVLANRNIQDEQFKVKLGHVWFDGGTSAWAMQCQQTLDSLWCRK</sequence>
<comment type="similarity">
    <text evidence="2">Belongs to the SF-assemblin family.</text>
</comment>
<evidence type="ECO:0000256" key="4">
    <source>
        <dbReference type="ARBA" id="ARBA00022701"/>
    </source>
</evidence>
<feature type="region of interest" description="Disordered" evidence="7">
    <location>
        <begin position="1"/>
        <end position="21"/>
    </location>
</feature>
<evidence type="ECO:0000256" key="7">
    <source>
        <dbReference type="SAM" id="MobiDB-lite"/>
    </source>
</evidence>
<evidence type="ECO:0000256" key="3">
    <source>
        <dbReference type="ARBA" id="ARBA00022490"/>
    </source>
</evidence>
<evidence type="ECO:0000313" key="9">
    <source>
        <dbReference type="Proteomes" id="UP000815325"/>
    </source>
</evidence>
<dbReference type="Proteomes" id="UP000815325">
    <property type="component" value="Unassembled WGS sequence"/>
</dbReference>